<protein>
    <submittedName>
        <fullName evidence="2">Integrase core domain-containing protein</fullName>
    </submittedName>
</protein>
<name>A0ABY1N0Y7_9ACTN</name>
<dbReference type="InterPro" id="IPR036388">
    <property type="entry name" value="WH-like_DNA-bd_sf"/>
</dbReference>
<sequence length="141" mass="15818">MVSEHRGEYSSLTACCDQVGRRLGLGKETVRRWAVQADIDAGARPGVSTEAPDLVDRDFTSDRPYRLWVADFTYVRTWAGFTYVAFIVDVFAQRIVAWNAATTMATDLVITPLRMALWQRDREGHPIEPKSLISHSDAGSQ</sequence>
<dbReference type="InterPro" id="IPR012337">
    <property type="entry name" value="RNaseH-like_sf"/>
</dbReference>
<reference evidence="2 3" key="1">
    <citation type="submission" date="2017-05" db="EMBL/GenBank/DDBJ databases">
        <authorList>
            <person name="Varghese N."/>
            <person name="Submissions S."/>
        </authorList>
    </citation>
    <scope>NUCLEOTIDE SEQUENCE [LARGE SCALE GENOMIC DNA]</scope>
    <source>
        <strain evidence="2 3">DSM 45139</strain>
    </source>
</reference>
<dbReference type="PROSITE" id="PS50994">
    <property type="entry name" value="INTEGRASE"/>
    <property type="match status" value="1"/>
</dbReference>
<proteinExistence type="predicted"/>
<dbReference type="Proteomes" id="UP000315460">
    <property type="component" value="Unassembled WGS sequence"/>
</dbReference>
<dbReference type="Gene3D" id="3.30.420.10">
    <property type="entry name" value="Ribonuclease H-like superfamily/Ribonuclease H"/>
    <property type="match status" value="1"/>
</dbReference>
<gene>
    <name evidence="2" type="ORF">SAMN06265174_10449</name>
</gene>
<evidence type="ECO:0000313" key="2">
    <source>
        <dbReference type="EMBL" id="SMO70210.1"/>
    </source>
</evidence>
<dbReference type="PANTHER" id="PTHR46889:SF4">
    <property type="entry name" value="TRANSPOSASE INSO FOR INSERTION SEQUENCE ELEMENT IS911B-RELATED"/>
    <property type="match status" value="1"/>
</dbReference>
<dbReference type="PANTHER" id="PTHR46889">
    <property type="entry name" value="TRANSPOSASE INSF FOR INSERTION SEQUENCE IS3B-RELATED"/>
    <property type="match status" value="1"/>
</dbReference>
<dbReference type="Gene3D" id="1.10.10.10">
    <property type="entry name" value="Winged helix-like DNA-binding domain superfamily/Winged helix DNA-binding domain"/>
    <property type="match status" value="1"/>
</dbReference>
<evidence type="ECO:0000259" key="1">
    <source>
        <dbReference type="PROSITE" id="PS50994"/>
    </source>
</evidence>
<dbReference type="SUPFAM" id="SSF53098">
    <property type="entry name" value="Ribonuclease H-like"/>
    <property type="match status" value="1"/>
</dbReference>
<comment type="caution">
    <text evidence="2">The sequence shown here is derived from an EMBL/GenBank/DDBJ whole genome shotgun (WGS) entry which is preliminary data.</text>
</comment>
<accession>A0ABY1N0Y7</accession>
<dbReference type="EMBL" id="FXTG01000004">
    <property type="protein sequence ID" value="SMO70210.1"/>
    <property type="molecule type" value="Genomic_DNA"/>
</dbReference>
<dbReference type="InterPro" id="IPR050900">
    <property type="entry name" value="Transposase_IS3/IS150/IS904"/>
</dbReference>
<evidence type="ECO:0000313" key="3">
    <source>
        <dbReference type="Proteomes" id="UP000315460"/>
    </source>
</evidence>
<feature type="domain" description="Integrase catalytic" evidence="1">
    <location>
        <begin position="60"/>
        <end position="141"/>
    </location>
</feature>
<organism evidence="2 3">
    <name type="scientific">Dietzia kunjamensis subsp. schimae</name>
    <dbReference type="NCBI Taxonomy" id="498198"/>
    <lineage>
        <taxon>Bacteria</taxon>
        <taxon>Bacillati</taxon>
        <taxon>Actinomycetota</taxon>
        <taxon>Actinomycetes</taxon>
        <taxon>Mycobacteriales</taxon>
        <taxon>Dietziaceae</taxon>
        <taxon>Dietzia</taxon>
    </lineage>
</organism>
<dbReference type="InterPro" id="IPR036397">
    <property type="entry name" value="RNaseH_sf"/>
</dbReference>
<keyword evidence="3" id="KW-1185">Reference proteome</keyword>
<dbReference type="InterPro" id="IPR001584">
    <property type="entry name" value="Integrase_cat-core"/>
</dbReference>
<dbReference type="Pfam" id="PF00665">
    <property type="entry name" value="rve"/>
    <property type="match status" value="1"/>
</dbReference>